<feature type="compositionally biased region" description="Basic and acidic residues" evidence="1">
    <location>
        <begin position="184"/>
        <end position="195"/>
    </location>
</feature>
<dbReference type="ExpressionAtlas" id="A0A3L6FND7">
    <property type="expression patterns" value="baseline"/>
</dbReference>
<evidence type="ECO:0000313" key="2">
    <source>
        <dbReference type="EMBL" id="PWZ34513.1"/>
    </source>
</evidence>
<dbReference type="AlphaFoldDB" id="A0A3L6FND7"/>
<dbReference type="Proteomes" id="UP000251960">
    <property type="component" value="Chromosome 3"/>
</dbReference>
<feature type="region of interest" description="Disordered" evidence="1">
    <location>
        <begin position="148"/>
        <end position="215"/>
    </location>
</feature>
<name>A0A3L6FND7_MAIZE</name>
<feature type="compositionally biased region" description="Basic and acidic residues" evidence="1">
    <location>
        <begin position="94"/>
        <end position="105"/>
    </location>
</feature>
<reference evidence="2" key="1">
    <citation type="journal article" date="2018" name="Nat. Genet.">
        <title>Extensive intraspecific gene order and gene structural variations between Mo17 and other maize genomes.</title>
        <authorList>
            <person name="Sun S."/>
            <person name="Zhou Y."/>
            <person name="Chen J."/>
            <person name="Shi J."/>
            <person name="Zhao H."/>
            <person name="Zhao H."/>
            <person name="Song W."/>
            <person name="Zhang M."/>
            <person name="Cui Y."/>
            <person name="Dong X."/>
            <person name="Liu H."/>
            <person name="Ma X."/>
            <person name="Jiao Y."/>
            <person name="Wang B."/>
            <person name="Wei X."/>
            <person name="Stein J.C."/>
            <person name="Glaubitz J.C."/>
            <person name="Lu F."/>
            <person name="Yu G."/>
            <person name="Liang C."/>
            <person name="Fengler K."/>
            <person name="Li B."/>
            <person name="Rafalski A."/>
            <person name="Schnable P.S."/>
            <person name="Ware D.H."/>
            <person name="Buckler E.S."/>
            <person name="Lai J."/>
        </authorList>
    </citation>
    <scope>NUCLEOTIDE SEQUENCE [LARGE SCALE GENOMIC DNA]</scope>
    <source>
        <tissue evidence="2">Seedling</tissue>
    </source>
</reference>
<dbReference type="EMBL" id="NCVQ01000004">
    <property type="protein sequence ID" value="PWZ34513.1"/>
    <property type="molecule type" value="Genomic_DNA"/>
</dbReference>
<accession>A0A3L6FND7</accession>
<sequence length="251" mass="26606">MFWRMTGLSAASPVSSPSSEGGTQSAEPQSVSAGGGTGRGGKRRGPGSWLQSIRRLPRGALRWGRNAAASAREPSIPPRGVAVDLSPHGSGGAHAERKPSFRRSCEWTASRGPSRGSLPLQPPRHSWDGSMVGRAFACSFACLEEWEPPDGATRSNAEEEVGETRAAAAESTNGGHSTDAGGDADERRLSGRRSCDTGTEMAVSGAGRRRSNRWSRVWDRSITSPLKEFREERGACPRALPLGIEEGDPEG</sequence>
<proteinExistence type="predicted"/>
<feature type="compositionally biased region" description="Low complexity" evidence="1">
    <location>
        <begin position="9"/>
        <end position="19"/>
    </location>
</feature>
<comment type="caution">
    <text evidence="2">The sequence shown here is derived from an EMBL/GenBank/DDBJ whole genome shotgun (WGS) entry which is preliminary data.</text>
</comment>
<organism evidence="2">
    <name type="scientific">Zea mays</name>
    <name type="common">Maize</name>
    <dbReference type="NCBI Taxonomy" id="4577"/>
    <lineage>
        <taxon>Eukaryota</taxon>
        <taxon>Viridiplantae</taxon>
        <taxon>Streptophyta</taxon>
        <taxon>Embryophyta</taxon>
        <taxon>Tracheophyta</taxon>
        <taxon>Spermatophyta</taxon>
        <taxon>Magnoliopsida</taxon>
        <taxon>Liliopsida</taxon>
        <taxon>Poales</taxon>
        <taxon>Poaceae</taxon>
        <taxon>PACMAD clade</taxon>
        <taxon>Panicoideae</taxon>
        <taxon>Andropogonodae</taxon>
        <taxon>Andropogoneae</taxon>
        <taxon>Tripsacinae</taxon>
        <taxon>Zea</taxon>
    </lineage>
</organism>
<evidence type="ECO:0000256" key="1">
    <source>
        <dbReference type="SAM" id="MobiDB-lite"/>
    </source>
</evidence>
<gene>
    <name evidence="2" type="ORF">Zm00014a_026404</name>
</gene>
<protein>
    <submittedName>
        <fullName evidence="2">Uncharacterized protein</fullName>
    </submittedName>
</protein>
<feature type="compositionally biased region" description="Polar residues" evidence="1">
    <location>
        <begin position="20"/>
        <end position="32"/>
    </location>
</feature>
<feature type="region of interest" description="Disordered" evidence="1">
    <location>
        <begin position="1"/>
        <end position="125"/>
    </location>
</feature>